<dbReference type="InterPro" id="IPR056931">
    <property type="entry name" value="D14-like"/>
</dbReference>
<proteinExistence type="predicted"/>
<accession>A0A1V5ZK02</accession>
<name>A0A1V5ZK02_9BACT</name>
<gene>
    <name evidence="1" type="ORF">BWY04_01295</name>
</gene>
<sequence>MSGAYLGAGNFIRAAGLTEEQQSVFIGDIITPVNFKFVIEHKAYNEADFWDLFNASAPINEWIKQVSTDAERAHKKPMLIVKYNNKKRIVYIKEKVENYIFEYKGWYCFWLEDVLAFNDEFFFV</sequence>
<organism evidence="1">
    <name type="scientific">candidate division CPR1 bacterium ADurb.Bin160</name>
    <dbReference type="NCBI Taxonomy" id="1852826"/>
    <lineage>
        <taxon>Bacteria</taxon>
        <taxon>candidate division CPR1</taxon>
    </lineage>
</organism>
<dbReference type="EMBL" id="MWDB01000040">
    <property type="protein sequence ID" value="OQB40540.1"/>
    <property type="molecule type" value="Genomic_DNA"/>
</dbReference>
<dbReference type="AlphaFoldDB" id="A0A1V5ZK02"/>
<comment type="caution">
    <text evidence="1">The sequence shown here is derived from an EMBL/GenBank/DDBJ whole genome shotgun (WGS) entry which is preliminary data.</text>
</comment>
<dbReference type="Pfam" id="PF24608">
    <property type="entry name" value="PDDEXK_15"/>
    <property type="match status" value="1"/>
</dbReference>
<dbReference type="Proteomes" id="UP000485621">
    <property type="component" value="Unassembled WGS sequence"/>
</dbReference>
<reference evidence="1" key="1">
    <citation type="submission" date="2017-02" db="EMBL/GenBank/DDBJ databases">
        <title>Delving into the versatile metabolic prowess of the omnipresent phylum Bacteroidetes.</title>
        <authorList>
            <person name="Nobu M.K."/>
            <person name="Mei R."/>
            <person name="Narihiro T."/>
            <person name="Kuroda K."/>
            <person name="Liu W.-T."/>
        </authorList>
    </citation>
    <scope>NUCLEOTIDE SEQUENCE</scope>
    <source>
        <strain evidence="1">ADurb.Bin160</strain>
    </source>
</reference>
<protein>
    <submittedName>
        <fullName evidence="1">Uncharacterized protein</fullName>
    </submittedName>
</protein>
<evidence type="ECO:0000313" key="1">
    <source>
        <dbReference type="EMBL" id="OQB40540.1"/>
    </source>
</evidence>